<dbReference type="InterPro" id="IPR044925">
    <property type="entry name" value="His-Me_finger_sf"/>
</dbReference>
<reference evidence="2 3" key="1">
    <citation type="submission" date="2024-05" db="EMBL/GenBank/DDBJ databases">
        <title>Genome sequencing and assembly of Indian major carp, Cirrhinus mrigala (Hamilton, 1822).</title>
        <authorList>
            <person name="Mohindra V."/>
            <person name="Chowdhury L.M."/>
            <person name="Lal K."/>
            <person name="Jena J.K."/>
        </authorList>
    </citation>
    <scope>NUCLEOTIDE SEQUENCE [LARGE SCALE GENOMIC DNA]</scope>
    <source>
        <strain evidence="2">CM1030</strain>
        <tissue evidence="2">Blood</tissue>
    </source>
</reference>
<evidence type="ECO:0000313" key="3">
    <source>
        <dbReference type="Proteomes" id="UP001529510"/>
    </source>
</evidence>
<dbReference type="Proteomes" id="UP001529510">
    <property type="component" value="Unassembled WGS sequence"/>
</dbReference>
<protein>
    <submittedName>
        <fullName evidence="2">Uncharacterized protein</fullName>
    </submittedName>
</protein>
<dbReference type="SUPFAM" id="SSF54060">
    <property type="entry name" value="His-Me finger endonucleases"/>
    <property type="match status" value="1"/>
</dbReference>
<dbReference type="PANTHER" id="PTHR21472:SF30">
    <property type="entry name" value="ENDONUCLEASE DOMAIN-CONTAINING 1 PROTEIN-RELATED"/>
    <property type="match status" value="1"/>
</dbReference>
<keyword evidence="3" id="KW-1185">Reference proteome</keyword>
<accession>A0ABD0MR78</accession>
<sequence>MMLTLHVLMLSLLSGGSARVVSDFEKECGQFFANGKSPTTFSGAQYKQICQTLNNVDYFATLYDTDNKIPVYSAYKFEGLMGCTRLQKWHIEPQ</sequence>
<dbReference type="PANTHER" id="PTHR21472">
    <property type="entry name" value="ENDONUCLEASE DOMAIN-CONTAINING 1 PROTEIN ENDOD1"/>
    <property type="match status" value="1"/>
</dbReference>
<dbReference type="Gene3D" id="3.40.570.10">
    <property type="entry name" value="Extracellular Endonuclease, subunit A"/>
    <property type="match status" value="1"/>
</dbReference>
<feature type="chain" id="PRO_5044781388" evidence="1">
    <location>
        <begin position="19"/>
        <end position="94"/>
    </location>
</feature>
<proteinExistence type="predicted"/>
<evidence type="ECO:0000256" key="1">
    <source>
        <dbReference type="SAM" id="SignalP"/>
    </source>
</evidence>
<name>A0ABD0MR78_CIRMR</name>
<feature type="signal peptide" evidence="1">
    <location>
        <begin position="1"/>
        <end position="18"/>
    </location>
</feature>
<organism evidence="2 3">
    <name type="scientific">Cirrhinus mrigala</name>
    <name type="common">Mrigala</name>
    <dbReference type="NCBI Taxonomy" id="683832"/>
    <lineage>
        <taxon>Eukaryota</taxon>
        <taxon>Metazoa</taxon>
        <taxon>Chordata</taxon>
        <taxon>Craniata</taxon>
        <taxon>Vertebrata</taxon>
        <taxon>Euteleostomi</taxon>
        <taxon>Actinopterygii</taxon>
        <taxon>Neopterygii</taxon>
        <taxon>Teleostei</taxon>
        <taxon>Ostariophysi</taxon>
        <taxon>Cypriniformes</taxon>
        <taxon>Cyprinidae</taxon>
        <taxon>Labeoninae</taxon>
        <taxon>Labeonini</taxon>
        <taxon>Cirrhinus</taxon>
    </lineage>
</organism>
<dbReference type="AlphaFoldDB" id="A0ABD0MR78"/>
<gene>
    <name evidence="2" type="ORF">M9458_053199</name>
</gene>
<comment type="caution">
    <text evidence="2">The sequence shown here is derived from an EMBL/GenBank/DDBJ whole genome shotgun (WGS) entry which is preliminary data.</text>
</comment>
<dbReference type="InterPro" id="IPR044929">
    <property type="entry name" value="DNA/RNA_non-sp_Endonuclease_sf"/>
</dbReference>
<dbReference type="InterPro" id="IPR039015">
    <property type="entry name" value="ENDOD1"/>
</dbReference>
<feature type="non-terminal residue" evidence="2">
    <location>
        <position position="94"/>
    </location>
</feature>
<dbReference type="EMBL" id="JAMKFB020000243">
    <property type="protein sequence ID" value="KAL0151494.1"/>
    <property type="molecule type" value="Genomic_DNA"/>
</dbReference>
<evidence type="ECO:0000313" key="2">
    <source>
        <dbReference type="EMBL" id="KAL0151494.1"/>
    </source>
</evidence>
<keyword evidence="1" id="KW-0732">Signal</keyword>